<dbReference type="InterPro" id="IPR041588">
    <property type="entry name" value="Integrase_H2C2"/>
</dbReference>
<dbReference type="GO" id="GO:0004190">
    <property type="term" value="F:aspartic-type endopeptidase activity"/>
    <property type="evidence" value="ECO:0007669"/>
    <property type="project" value="UniProtKB-KW"/>
</dbReference>
<evidence type="ECO:0000256" key="10">
    <source>
        <dbReference type="ARBA" id="ARBA00023172"/>
    </source>
</evidence>
<keyword evidence="9" id="KW-0238">DNA-binding</keyword>
<feature type="region of interest" description="Disordered" evidence="12">
    <location>
        <begin position="1333"/>
        <end position="1363"/>
    </location>
</feature>
<keyword evidence="7" id="KW-0695">RNA-directed DNA polymerase</keyword>
<dbReference type="InterPro" id="IPR000477">
    <property type="entry name" value="RT_dom"/>
</dbReference>
<name>A0A8T2AI79_ARASU</name>
<dbReference type="GO" id="GO:0006310">
    <property type="term" value="P:DNA recombination"/>
    <property type="evidence" value="ECO:0007669"/>
    <property type="project" value="UniProtKB-KW"/>
</dbReference>
<keyword evidence="4" id="KW-0378">Hydrolase</keyword>
<evidence type="ECO:0000259" key="13">
    <source>
        <dbReference type="SMART" id="SM00343"/>
    </source>
</evidence>
<dbReference type="PANTHER" id="PTHR37984:SF5">
    <property type="entry name" value="PROTEIN NYNRIN-LIKE"/>
    <property type="match status" value="1"/>
</dbReference>
<keyword evidence="8" id="KW-0239">DNA-directed DNA polymerase</keyword>
<dbReference type="Pfam" id="PF03732">
    <property type="entry name" value="Retrotrans_gag"/>
    <property type="match status" value="1"/>
</dbReference>
<keyword evidence="11" id="KW-0511">Multifunctional enzyme</keyword>
<dbReference type="InterPro" id="IPR050951">
    <property type="entry name" value="Retrovirus_Pol_polyprotein"/>
</dbReference>
<keyword evidence="5" id="KW-0460">Magnesium</keyword>
<feature type="compositionally biased region" description="Basic and acidic residues" evidence="12">
    <location>
        <begin position="1352"/>
        <end position="1363"/>
    </location>
</feature>
<dbReference type="PANTHER" id="PTHR37984">
    <property type="entry name" value="PROTEIN CBG26694"/>
    <property type="match status" value="1"/>
</dbReference>
<dbReference type="GO" id="GO:0008270">
    <property type="term" value="F:zinc ion binding"/>
    <property type="evidence" value="ECO:0007669"/>
    <property type="project" value="InterPro"/>
</dbReference>
<evidence type="ECO:0000256" key="3">
    <source>
        <dbReference type="ARBA" id="ARBA00022750"/>
    </source>
</evidence>
<dbReference type="InterPro" id="IPR005162">
    <property type="entry name" value="Retrotrans_gag_dom"/>
</dbReference>
<dbReference type="Pfam" id="PF24626">
    <property type="entry name" value="SH3_Tf2-1"/>
    <property type="match status" value="1"/>
</dbReference>
<dbReference type="Proteomes" id="UP000694251">
    <property type="component" value="Chromosome 9"/>
</dbReference>
<evidence type="ECO:0000256" key="6">
    <source>
        <dbReference type="ARBA" id="ARBA00022908"/>
    </source>
</evidence>
<dbReference type="InterPro" id="IPR056924">
    <property type="entry name" value="SH3_Tf2-1"/>
</dbReference>
<keyword evidence="3" id="KW-0064">Aspartyl protease</keyword>
<evidence type="ECO:0000313" key="15">
    <source>
        <dbReference type="Proteomes" id="UP000694251"/>
    </source>
</evidence>
<dbReference type="Pfam" id="PF00078">
    <property type="entry name" value="RVT_1"/>
    <property type="match status" value="1"/>
</dbReference>
<feature type="domain" description="CCHC-type" evidence="13">
    <location>
        <begin position="479"/>
        <end position="495"/>
    </location>
</feature>
<evidence type="ECO:0000256" key="1">
    <source>
        <dbReference type="ARBA" id="ARBA00022670"/>
    </source>
</evidence>
<dbReference type="GO" id="GO:0003887">
    <property type="term" value="F:DNA-directed DNA polymerase activity"/>
    <property type="evidence" value="ECO:0007669"/>
    <property type="project" value="UniProtKB-KW"/>
</dbReference>
<dbReference type="Pfam" id="PF17921">
    <property type="entry name" value="Integrase_H2C2"/>
    <property type="match status" value="1"/>
</dbReference>
<evidence type="ECO:0000256" key="7">
    <source>
        <dbReference type="ARBA" id="ARBA00022918"/>
    </source>
</evidence>
<dbReference type="GO" id="GO:0006508">
    <property type="term" value="P:proteolysis"/>
    <property type="evidence" value="ECO:0007669"/>
    <property type="project" value="UniProtKB-KW"/>
</dbReference>
<gene>
    <name evidence="14" type="ORF">ISN44_As09g007530</name>
</gene>
<dbReference type="InterPro" id="IPR041577">
    <property type="entry name" value="RT_RNaseH_2"/>
</dbReference>
<protein>
    <submittedName>
        <fullName evidence="14">Ribonuclease H-like superfamily</fullName>
    </submittedName>
</protein>
<organism evidence="14 15">
    <name type="scientific">Arabidopsis suecica</name>
    <name type="common">Swedish thale-cress</name>
    <name type="synonym">Cardaminopsis suecica</name>
    <dbReference type="NCBI Taxonomy" id="45249"/>
    <lineage>
        <taxon>Eukaryota</taxon>
        <taxon>Viridiplantae</taxon>
        <taxon>Streptophyta</taxon>
        <taxon>Embryophyta</taxon>
        <taxon>Tracheophyta</taxon>
        <taxon>Spermatophyta</taxon>
        <taxon>Magnoliopsida</taxon>
        <taxon>eudicotyledons</taxon>
        <taxon>Gunneridae</taxon>
        <taxon>Pentapetalae</taxon>
        <taxon>rosids</taxon>
        <taxon>malvids</taxon>
        <taxon>Brassicales</taxon>
        <taxon>Brassicaceae</taxon>
        <taxon>Camelineae</taxon>
        <taxon>Arabidopsis</taxon>
    </lineage>
</organism>
<evidence type="ECO:0000256" key="11">
    <source>
        <dbReference type="ARBA" id="ARBA00023268"/>
    </source>
</evidence>
<keyword evidence="6" id="KW-0229">DNA integration</keyword>
<dbReference type="OrthoDB" id="5554229at2759"/>
<keyword evidence="1" id="KW-0645">Protease</keyword>
<keyword evidence="8" id="KW-0548">Nucleotidyltransferase</keyword>
<evidence type="ECO:0000256" key="4">
    <source>
        <dbReference type="ARBA" id="ARBA00022801"/>
    </source>
</evidence>
<keyword evidence="2" id="KW-0479">Metal-binding</keyword>
<evidence type="ECO:0000256" key="5">
    <source>
        <dbReference type="ARBA" id="ARBA00022842"/>
    </source>
</evidence>
<dbReference type="InterPro" id="IPR001878">
    <property type="entry name" value="Znf_CCHC"/>
</dbReference>
<dbReference type="GO" id="GO:0003964">
    <property type="term" value="F:RNA-directed DNA polymerase activity"/>
    <property type="evidence" value="ECO:0007669"/>
    <property type="project" value="UniProtKB-KW"/>
</dbReference>
<dbReference type="Pfam" id="PF17919">
    <property type="entry name" value="RT_RNaseH_2"/>
    <property type="match status" value="1"/>
</dbReference>
<proteinExistence type="predicted"/>
<keyword evidence="10" id="KW-0233">DNA recombination</keyword>
<dbReference type="CDD" id="cd01647">
    <property type="entry name" value="RT_LTR"/>
    <property type="match status" value="1"/>
</dbReference>
<comment type="caution">
    <text evidence="14">The sequence shown here is derived from an EMBL/GenBank/DDBJ whole genome shotgun (WGS) entry which is preliminary data.</text>
</comment>
<keyword evidence="15" id="KW-1185">Reference proteome</keyword>
<reference evidence="14 15" key="1">
    <citation type="submission" date="2020-12" db="EMBL/GenBank/DDBJ databases">
        <title>Concerted genomic and epigenomic changes stabilize Arabidopsis allopolyploids.</title>
        <authorList>
            <person name="Chen Z."/>
        </authorList>
    </citation>
    <scope>NUCLEOTIDE SEQUENCE [LARGE SCALE GENOMIC DNA]</scope>
    <source>
        <strain evidence="14">As9502</strain>
        <tissue evidence="14">Leaf</tissue>
    </source>
</reference>
<evidence type="ECO:0000313" key="14">
    <source>
        <dbReference type="EMBL" id="KAG7572389.1"/>
    </source>
</evidence>
<accession>A0A8T2AI79</accession>
<dbReference type="GO" id="GO:0003677">
    <property type="term" value="F:DNA binding"/>
    <property type="evidence" value="ECO:0007669"/>
    <property type="project" value="UniProtKB-KW"/>
</dbReference>
<sequence>MKLEVGGLHADKEGSKRLVGGGGVPADVAGVAAGVFQARDDRIANLLTRLLERLPERVPAQAPGVPPMAEVQARVAVAEEQMQRISKEFFLGGAKPKEVDEWRKQMQQNFRSIRSAQAEMSWAVFNAKYFPPEALDRLEGRFLELSQGNRTVREYEDDFNCLSVYASRAMEGEQARGRRFLRGLRAELRNRCLVRLFGTVVELVETATLLEEGLKDEAVVTSPTLQAKKPQQHFSSNKSDTGVCFHCKKVGHIKPKYPKLQQREVALVEAAAAIPPKRQIAAVPRVYSIGEMGGPKFAERGGIAGESDEHFRDVRVAGGKFLVVQAQALHGTSGLPPGTCRTEKMIEKGCEAYLATIMTPETFGAVGVENTRVVQEFKDVFQSLQRDGRAEETVGEVAGVYASRAMEGEQARGRRFLRGLRAELRNRCLVRLFGTVGELVETATLLEEGLKDEAVVTSPTLQAKKPQQHFSSNKSDTRVCFHCKKVGHIKPKYPKLQQREVALVEAAAAIPPKRQIAAVPRVYSIGEMGGPKFAERGGIAGESDEHFRDVRVAGGKFLVVQAQALHGTSGLPPGTCRTEKMIEKGCEAYLATIMTPETFGAVGVENTRVVQEFKDVFQSLQRDGRAEETVGGVAGVYASRAMEGEQARGRRFLRGLRAELRNRCLVRLFGTLQNGSSRDGRAEETVGGVAGFRLCIDYRGLNRVTVKNKYSLPRIGELLDQLRGASWFSKIDLASSYHQIPIDEADAVCGDELSTAFRTSYGHYEFVVMPFRLTNAPETFMRLMNGVFQEYFDEFVKIFIDDIMVYFKSSEEHELHLRVVLEKLQEQKLGILSEIHQGFREYGSNYDEADKEGCSLCAVSLECEESFAKFKAMLTSTPVLALLEQSEPYAVYTDASRVGLRCVLMQNENVIAYALRQLRKLEELNLRQWRWMELVVDYDLEIAYHPGKANLVVDALSRKRLDKVLIKDSKVEGSEYQVSANGMILVHGRMYWDLKRYYHWVGMKKDVASRVAACDVCQLVKAEHRNPGGLLQSLPLSNWKWDMITMDFMVGLPISRTKDAICAGGSEMSWSAGGNLSTAYHLQTDGQSEKTIQTLEDLPMMCLLDWGGHWLDHLGLVEFSYNCSYQSSIEMAPFEALYGRPYRTLLCRTQVGEMSLYDEGFVQKTSEKIRMAMLRGPNRSITKHKLSPRYMGPFRFVERVGRIAYRLELPEVMQAFHKVFHVSMLKKYLHKDDEVLAKIPVNLQPNMILEARPVRVLERKVRQDRRKKTAIIKVLWDCDGVEEETWEPEAWPEGVVIIETIFQSGNMGGEYDIAMLHTNQGWDYYPGSEIRSGIRPDPLRKNGYPEGLDPDPDTKISDPLKPDPDPDINILRNRISGSGPLGAHCVLATALGTLDDVFVLECQDSRGPTWGSSGYIYVAMHMVPGFFVIR</sequence>
<dbReference type="EMBL" id="JAEFBJ010000009">
    <property type="protein sequence ID" value="KAG7572389.1"/>
    <property type="molecule type" value="Genomic_DNA"/>
</dbReference>
<dbReference type="GO" id="GO:0015074">
    <property type="term" value="P:DNA integration"/>
    <property type="evidence" value="ECO:0007669"/>
    <property type="project" value="UniProtKB-KW"/>
</dbReference>
<dbReference type="SMART" id="SM00343">
    <property type="entry name" value="ZnF_C2HC"/>
    <property type="match status" value="2"/>
</dbReference>
<feature type="domain" description="CCHC-type" evidence="13">
    <location>
        <begin position="243"/>
        <end position="259"/>
    </location>
</feature>
<evidence type="ECO:0000256" key="8">
    <source>
        <dbReference type="ARBA" id="ARBA00022932"/>
    </source>
</evidence>
<evidence type="ECO:0000256" key="9">
    <source>
        <dbReference type="ARBA" id="ARBA00023125"/>
    </source>
</evidence>
<evidence type="ECO:0000256" key="2">
    <source>
        <dbReference type="ARBA" id="ARBA00022723"/>
    </source>
</evidence>
<evidence type="ECO:0000256" key="12">
    <source>
        <dbReference type="SAM" id="MobiDB-lite"/>
    </source>
</evidence>
<keyword evidence="8" id="KW-0808">Transferase</keyword>